<protein>
    <submittedName>
        <fullName evidence="8">Tyrosine-type recombinase/integrase</fullName>
    </submittedName>
</protein>
<evidence type="ECO:0000256" key="5">
    <source>
        <dbReference type="PROSITE-ProRule" id="PRU01248"/>
    </source>
</evidence>
<dbReference type="AlphaFoldDB" id="A0A6H9WT14"/>
<dbReference type="PROSITE" id="PS51900">
    <property type="entry name" value="CB"/>
    <property type="match status" value="1"/>
</dbReference>
<evidence type="ECO:0000256" key="2">
    <source>
        <dbReference type="ARBA" id="ARBA00022908"/>
    </source>
</evidence>
<dbReference type="PANTHER" id="PTHR30629:SF2">
    <property type="entry name" value="PROPHAGE INTEGRASE INTS-RELATED"/>
    <property type="match status" value="1"/>
</dbReference>
<reference evidence="8 9" key="1">
    <citation type="submission" date="2019-09" db="EMBL/GenBank/DDBJ databases">
        <title>Phylogeny of genus Pseudoclavibacter and closely related genus.</title>
        <authorList>
            <person name="Li Y."/>
        </authorList>
    </citation>
    <scope>NUCLEOTIDE SEQUENCE [LARGE SCALE GENOMIC DNA]</scope>
    <source>
        <strain evidence="8 9">EGI 60007</strain>
    </source>
</reference>
<dbReference type="Gene3D" id="1.10.150.130">
    <property type="match status" value="1"/>
</dbReference>
<feature type="domain" description="Tyr recombinase" evidence="6">
    <location>
        <begin position="191"/>
        <end position="381"/>
    </location>
</feature>
<gene>
    <name evidence="8" type="ORF">F8O04_06245</name>
</gene>
<dbReference type="InterPro" id="IPR010998">
    <property type="entry name" value="Integrase_recombinase_N"/>
</dbReference>
<comment type="caution">
    <text evidence="8">The sequence shown here is derived from an EMBL/GenBank/DDBJ whole genome shotgun (WGS) entry which is preliminary data.</text>
</comment>
<evidence type="ECO:0000256" key="4">
    <source>
        <dbReference type="ARBA" id="ARBA00023172"/>
    </source>
</evidence>
<dbReference type="InterPro" id="IPR053876">
    <property type="entry name" value="Phage_int_M"/>
</dbReference>
<dbReference type="PANTHER" id="PTHR30629">
    <property type="entry name" value="PROPHAGE INTEGRASE"/>
    <property type="match status" value="1"/>
</dbReference>
<evidence type="ECO:0000256" key="1">
    <source>
        <dbReference type="ARBA" id="ARBA00008857"/>
    </source>
</evidence>
<feature type="domain" description="Core-binding (CB)" evidence="7">
    <location>
        <begin position="86"/>
        <end position="167"/>
    </location>
</feature>
<dbReference type="Gene3D" id="1.10.443.10">
    <property type="entry name" value="Intergrase catalytic core"/>
    <property type="match status" value="1"/>
</dbReference>
<proteinExistence type="inferred from homology"/>
<organism evidence="8 9">
    <name type="scientific">Pseudoclavibacter endophyticus</name>
    <dbReference type="NCBI Taxonomy" id="1778590"/>
    <lineage>
        <taxon>Bacteria</taxon>
        <taxon>Bacillati</taxon>
        <taxon>Actinomycetota</taxon>
        <taxon>Actinomycetes</taxon>
        <taxon>Micrococcales</taxon>
        <taxon>Microbacteriaceae</taxon>
        <taxon>Pseudoclavibacter</taxon>
    </lineage>
</organism>
<evidence type="ECO:0000313" key="8">
    <source>
        <dbReference type="EMBL" id="KAB1649825.1"/>
    </source>
</evidence>
<accession>A0A6H9WT14</accession>
<dbReference type="GO" id="GO:0006310">
    <property type="term" value="P:DNA recombination"/>
    <property type="evidence" value="ECO:0007669"/>
    <property type="project" value="UniProtKB-KW"/>
</dbReference>
<comment type="similarity">
    <text evidence="1">Belongs to the 'phage' integrase family.</text>
</comment>
<dbReference type="PROSITE" id="PS51898">
    <property type="entry name" value="TYR_RECOMBINASE"/>
    <property type="match status" value="1"/>
</dbReference>
<evidence type="ECO:0000259" key="6">
    <source>
        <dbReference type="PROSITE" id="PS51898"/>
    </source>
</evidence>
<evidence type="ECO:0000256" key="3">
    <source>
        <dbReference type="ARBA" id="ARBA00023125"/>
    </source>
</evidence>
<dbReference type="OrthoDB" id="1822491at2"/>
<dbReference type="Pfam" id="PF22022">
    <property type="entry name" value="Phage_int_M"/>
    <property type="match status" value="1"/>
</dbReference>
<sequence length="385" mass="41408">MAGKVRREHNGTIRKLPSGRYQLRFKVPGSLPPVYYPAPHTFATKAPAQAALRRHNAAIDAGTWRHPDDLKAEAEATAERAAVEAVTVAELSEQWLEVKRAEGLAHGSLVTYRSRLAASVLPAFGTVRVVDVTPEAVADWFKVRDAESRHVAALAYDTLAAVMRYAVGRGVITESPCTVPSKQRASKRSTGERGIVVPDDIMQAIAAELPAPLHLVPLLAGWAGLREGEALGLTADALSEHDGTTFLHITQQATAKGPSGLAPTKSRAGERVVPVPGWLAPQLHEAVEGGLLFPSPRDSSRPISRSVWDRRFAAAVEAARAKGVPVPAGVRLHDFRHSALTRFARAGATAEDMRRFGGHSDDKTAGVYQHSDAARLADIMRRSES</sequence>
<dbReference type="InterPro" id="IPR002104">
    <property type="entry name" value="Integrase_catalytic"/>
</dbReference>
<dbReference type="InterPro" id="IPR050808">
    <property type="entry name" value="Phage_Integrase"/>
</dbReference>
<dbReference type="Proteomes" id="UP000431744">
    <property type="component" value="Unassembled WGS sequence"/>
</dbReference>
<dbReference type="GO" id="GO:0003677">
    <property type="term" value="F:DNA binding"/>
    <property type="evidence" value="ECO:0007669"/>
    <property type="project" value="UniProtKB-UniRule"/>
</dbReference>
<dbReference type="Pfam" id="PF00589">
    <property type="entry name" value="Phage_integrase"/>
    <property type="match status" value="1"/>
</dbReference>
<dbReference type="SUPFAM" id="SSF56349">
    <property type="entry name" value="DNA breaking-rejoining enzymes"/>
    <property type="match status" value="1"/>
</dbReference>
<name>A0A6H9WT14_9MICO</name>
<keyword evidence="3 5" id="KW-0238">DNA-binding</keyword>
<dbReference type="InterPro" id="IPR013762">
    <property type="entry name" value="Integrase-like_cat_sf"/>
</dbReference>
<evidence type="ECO:0000259" key="7">
    <source>
        <dbReference type="PROSITE" id="PS51900"/>
    </source>
</evidence>
<dbReference type="InterPro" id="IPR058717">
    <property type="entry name" value="Phage_L5_Integrase_N"/>
</dbReference>
<dbReference type="EMBL" id="WBJY01000001">
    <property type="protein sequence ID" value="KAB1649825.1"/>
    <property type="molecule type" value="Genomic_DNA"/>
</dbReference>
<dbReference type="RefSeq" id="WP_158028410.1">
    <property type="nucleotide sequence ID" value="NZ_BMHG01000001.1"/>
</dbReference>
<keyword evidence="9" id="KW-1185">Reference proteome</keyword>
<dbReference type="Pfam" id="PF26003">
    <property type="entry name" value="Integrase_N_phage"/>
    <property type="match status" value="1"/>
</dbReference>
<evidence type="ECO:0000313" key="9">
    <source>
        <dbReference type="Proteomes" id="UP000431744"/>
    </source>
</evidence>
<dbReference type="InterPro" id="IPR044068">
    <property type="entry name" value="CB"/>
</dbReference>
<keyword evidence="4" id="KW-0233">DNA recombination</keyword>
<dbReference type="GO" id="GO:0015074">
    <property type="term" value="P:DNA integration"/>
    <property type="evidence" value="ECO:0007669"/>
    <property type="project" value="UniProtKB-KW"/>
</dbReference>
<keyword evidence="2" id="KW-0229">DNA integration</keyword>
<dbReference type="InterPro" id="IPR011010">
    <property type="entry name" value="DNA_brk_join_enz"/>
</dbReference>